<sequence>MTSLATSHLVTTGKRHSPAPSLVWGLLFFLSLALLLPLWLTSLVPLEPGRDPAALVAQYSVVGYSALRLSTIASRGRPDWVSLILFGYSYTWLGVAPTLQYLAAKNPLGTSVDHSIVVIQSLLVLLGLIAYDLGLGTTVRRRPKSDARFRTRLRQATARRYLSRRRVAVLGIATVILTPIFVQYLGGLEVLFTSRQARNEFLFSGGYYSSDSKATGAILTSVTSVLPFVALYSIAFLFISQSRVRQSGGWIALLLLVICSNILLNNPISSSRFWFLVIVLSLLFLFPWSRSQAGVRSITGGFVIGSIFVFPYLDAFRYTNAASTPAESGVVGTMLNKTDYDSMPQVGNLISYVHSNGFSFGDNLLGSVFFMVPRSVWPSKPIDTGSVLAEYIRYGNANLSAPLWGELYLSFGVVGVAVGFWVLGRIYGRFSTSWNQGFGLTGLTTQLTVSTFFMIPVAVYLVLILRGSLLQSMSRFVVVVLLLWICTARTRTSVLADAPSLVVARRDRHDK</sequence>
<evidence type="ECO:0000256" key="1">
    <source>
        <dbReference type="SAM" id="Phobius"/>
    </source>
</evidence>
<keyword evidence="1" id="KW-1133">Transmembrane helix</keyword>
<evidence type="ECO:0000313" key="2">
    <source>
        <dbReference type="EMBL" id="RKR94203.1"/>
    </source>
</evidence>
<keyword evidence="1" id="KW-0812">Transmembrane</keyword>
<dbReference type="EMBL" id="RBKV01000001">
    <property type="protein sequence ID" value="RKR94203.1"/>
    <property type="molecule type" value="Genomic_DNA"/>
</dbReference>
<name>A0A495JYW4_WILMA</name>
<feature type="transmembrane region" description="Helical" evidence="1">
    <location>
        <begin position="271"/>
        <end position="288"/>
    </location>
</feature>
<feature type="transmembrane region" description="Helical" evidence="1">
    <location>
        <begin position="247"/>
        <end position="265"/>
    </location>
</feature>
<keyword evidence="1" id="KW-0472">Membrane</keyword>
<feature type="transmembrane region" description="Helical" evidence="1">
    <location>
        <begin position="440"/>
        <end position="463"/>
    </location>
</feature>
<feature type="transmembrane region" description="Helical" evidence="1">
    <location>
        <begin position="167"/>
        <end position="186"/>
    </location>
</feature>
<reference evidence="2 3" key="1">
    <citation type="submission" date="2018-10" db="EMBL/GenBank/DDBJ databases">
        <title>Sequencing the genomes of 1000 actinobacteria strains.</title>
        <authorList>
            <person name="Klenk H.-P."/>
        </authorList>
    </citation>
    <scope>NUCLEOTIDE SEQUENCE [LARGE SCALE GENOMIC DNA]</scope>
    <source>
        <strain evidence="2 3">DSM 44343</strain>
    </source>
</reference>
<protein>
    <submittedName>
        <fullName evidence="2">Oligosaccharide repeat unit polymerase</fullName>
    </submittedName>
</protein>
<dbReference type="AlphaFoldDB" id="A0A495JYW4"/>
<feature type="transmembrane region" description="Helical" evidence="1">
    <location>
        <begin position="217"/>
        <end position="240"/>
    </location>
</feature>
<feature type="transmembrane region" description="Helical" evidence="1">
    <location>
        <begin position="115"/>
        <end position="135"/>
    </location>
</feature>
<feature type="transmembrane region" description="Helical" evidence="1">
    <location>
        <begin position="52"/>
        <end position="69"/>
    </location>
</feature>
<accession>A0A495JYW4</accession>
<dbReference type="Proteomes" id="UP000274762">
    <property type="component" value="Unassembled WGS sequence"/>
</dbReference>
<feature type="transmembrane region" description="Helical" evidence="1">
    <location>
        <begin position="81"/>
        <end position="103"/>
    </location>
</feature>
<proteinExistence type="predicted"/>
<feature type="transmembrane region" description="Helical" evidence="1">
    <location>
        <begin position="407"/>
        <end position="428"/>
    </location>
</feature>
<gene>
    <name evidence="2" type="ORF">DFJ75_0994</name>
</gene>
<feature type="transmembrane region" description="Helical" evidence="1">
    <location>
        <begin position="469"/>
        <end position="486"/>
    </location>
</feature>
<feature type="transmembrane region" description="Helical" evidence="1">
    <location>
        <begin position="295"/>
        <end position="313"/>
    </location>
</feature>
<organism evidence="2 3">
    <name type="scientific">Williamsia marianensis</name>
    <dbReference type="NCBI Taxonomy" id="85044"/>
    <lineage>
        <taxon>Bacteria</taxon>
        <taxon>Bacillati</taxon>
        <taxon>Actinomycetota</taxon>
        <taxon>Actinomycetes</taxon>
        <taxon>Mycobacteriales</taxon>
        <taxon>Nocardiaceae</taxon>
        <taxon>Williamsia</taxon>
    </lineage>
</organism>
<feature type="transmembrane region" description="Helical" evidence="1">
    <location>
        <begin position="21"/>
        <end position="40"/>
    </location>
</feature>
<comment type="caution">
    <text evidence="2">The sequence shown here is derived from an EMBL/GenBank/DDBJ whole genome shotgun (WGS) entry which is preliminary data.</text>
</comment>
<evidence type="ECO:0000313" key="3">
    <source>
        <dbReference type="Proteomes" id="UP000274762"/>
    </source>
</evidence>